<proteinExistence type="predicted"/>
<evidence type="ECO:0000313" key="4">
    <source>
        <dbReference type="EMBL" id="PXW90036.1"/>
    </source>
</evidence>
<comment type="caution">
    <text evidence="4">The sequence shown here is derived from an EMBL/GenBank/DDBJ whole genome shotgun (WGS) entry which is preliminary data.</text>
</comment>
<evidence type="ECO:0000259" key="2">
    <source>
        <dbReference type="Pfam" id="PF14341"/>
    </source>
</evidence>
<organism evidence="4 5">
    <name type="scientific">Streptohalobacillus salinus</name>
    <dbReference type="NCBI Taxonomy" id="621096"/>
    <lineage>
        <taxon>Bacteria</taxon>
        <taxon>Bacillati</taxon>
        <taxon>Bacillota</taxon>
        <taxon>Bacilli</taxon>
        <taxon>Bacillales</taxon>
        <taxon>Bacillaceae</taxon>
        <taxon>Streptohalobacillus</taxon>
    </lineage>
</organism>
<dbReference type="Proteomes" id="UP000247922">
    <property type="component" value="Unassembled WGS sequence"/>
</dbReference>
<feature type="domain" description="DUF7305" evidence="3">
    <location>
        <begin position="274"/>
        <end position="390"/>
    </location>
</feature>
<keyword evidence="1" id="KW-1133">Transmembrane helix</keyword>
<feature type="domain" description="Type 4 fimbrial biogenesis protein PilX N-terminal" evidence="2">
    <location>
        <begin position="8"/>
        <end position="58"/>
    </location>
</feature>
<dbReference type="InterPro" id="IPR025746">
    <property type="entry name" value="PilX_N_dom"/>
</dbReference>
<name>A0A2V3W921_9BACI</name>
<keyword evidence="1" id="KW-0812">Transmembrane</keyword>
<dbReference type="Pfam" id="PF23981">
    <property type="entry name" value="DUF7305"/>
    <property type="match status" value="1"/>
</dbReference>
<evidence type="ECO:0000313" key="5">
    <source>
        <dbReference type="Proteomes" id="UP000247922"/>
    </source>
</evidence>
<reference evidence="4 5" key="1">
    <citation type="submission" date="2018-05" db="EMBL/GenBank/DDBJ databases">
        <title>Genomic Encyclopedia of Type Strains, Phase IV (KMG-IV): sequencing the most valuable type-strain genomes for metagenomic binning, comparative biology and taxonomic classification.</title>
        <authorList>
            <person name="Goeker M."/>
        </authorList>
    </citation>
    <scope>NUCLEOTIDE SEQUENCE [LARGE SCALE GENOMIC DNA]</scope>
    <source>
        <strain evidence="4 5">DSM 22440</strain>
    </source>
</reference>
<evidence type="ECO:0000259" key="3">
    <source>
        <dbReference type="Pfam" id="PF23981"/>
    </source>
</evidence>
<keyword evidence="1" id="KW-0472">Membrane</keyword>
<keyword evidence="5" id="KW-1185">Reference proteome</keyword>
<dbReference type="AlphaFoldDB" id="A0A2V3W921"/>
<evidence type="ECO:0000256" key="1">
    <source>
        <dbReference type="SAM" id="Phobius"/>
    </source>
</evidence>
<sequence length="472" mass="51170">MKRFKDESGASLVITLMTMVVLSILGITIGTLAIENVRLTRQEQDYQAAFYIAEAGLNEAYIEASDIIATNATLFNQSDSFFNQLTIDLTNQLHNKTYNHYEVNTGKQPTAQVQIERIEGSGDARAVRLLARGQIGQRTQTVRRDFIVKWNKIGVLPYIPPGTAGMIRTKMNLRTTINGDLYIGSGVSGAVELDWGTNFNGDLYAPDNYANDLIDYPNNYNNVPNIENYTFGDTFNQFDALINQFPVFNPPSETISNIQLQGGTNETITQSSDVFIEEISINSNRTLTIDTEGNDINIYLERLLVKQGMIEIVGGGTVNLYISERFQIGNRNGGGSSQLNTTAATDQLNVYYSGTESVQIGGGNAVNGSLFNKQADLSFGNGQSFTGFIVSGGDAITVSGGATTDGYFLAPKATFNFENGTINGFIAVQELITKGGATLNVSEVDTSQFPFGVGAGSGENKVEIIPEPTIID</sequence>
<dbReference type="InterPro" id="IPR055729">
    <property type="entry name" value="DUF7305"/>
</dbReference>
<protein>
    <submittedName>
        <fullName evidence="4">PilX-like prepilin protein</fullName>
    </submittedName>
</protein>
<accession>A0A2V3W921</accession>
<dbReference type="OrthoDB" id="2163447at2"/>
<gene>
    <name evidence="4" type="ORF">DES38_10847</name>
</gene>
<feature type="transmembrane region" description="Helical" evidence="1">
    <location>
        <begin position="12"/>
        <end position="34"/>
    </location>
</feature>
<dbReference type="EMBL" id="QJJR01000008">
    <property type="protein sequence ID" value="PXW90036.1"/>
    <property type="molecule type" value="Genomic_DNA"/>
</dbReference>
<dbReference type="Pfam" id="PF14341">
    <property type="entry name" value="PilX_N"/>
    <property type="match status" value="1"/>
</dbReference>